<evidence type="ECO:0000259" key="6">
    <source>
        <dbReference type="PROSITE" id="PS51294"/>
    </source>
</evidence>
<feature type="compositionally biased region" description="Basic residues" evidence="4">
    <location>
        <begin position="223"/>
        <end position="233"/>
    </location>
</feature>
<dbReference type="GO" id="GO:0000976">
    <property type="term" value="F:transcription cis-regulatory region binding"/>
    <property type="evidence" value="ECO:0007669"/>
    <property type="project" value="TreeGrafter"/>
</dbReference>
<dbReference type="PANTHER" id="PTHR46380:SF2">
    <property type="entry name" value="CYCLIN-D-BINDING MYB-LIKE TRANSCRIPTION FACTOR 1"/>
    <property type="match status" value="1"/>
</dbReference>
<dbReference type="Pfam" id="PF13921">
    <property type="entry name" value="Myb_DNA-bind_6"/>
    <property type="match status" value="1"/>
</dbReference>
<dbReference type="InterPro" id="IPR001005">
    <property type="entry name" value="SANT/Myb"/>
</dbReference>
<evidence type="ECO:0008006" key="9">
    <source>
        <dbReference type="Google" id="ProtNLM"/>
    </source>
</evidence>
<feature type="region of interest" description="Disordered" evidence="4">
    <location>
        <begin position="217"/>
        <end position="286"/>
    </location>
</feature>
<evidence type="ECO:0000256" key="1">
    <source>
        <dbReference type="ARBA" id="ARBA00004123"/>
    </source>
</evidence>
<dbReference type="AlphaFoldDB" id="A0A2V1ATE2"/>
<feature type="compositionally biased region" description="Basic and acidic residues" evidence="4">
    <location>
        <begin position="99"/>
        <end position="110"/>
    </location>
</feature>
<dbReference type="GO" id="GO:0005634">
    <property type="term" value="C:nucleus"/>
    <property type="evidence" value="ECO:0007669"/>
    <property type="project" value="UniProtKB-SubCell"/>
</dbReference>
<dbReference type="Proteomes" id="UP000244309">
    <property type="component" value="Unassembled WGS sequence"/>
</dbReference>
<feature type="domain" description="Myb-like" evidence="5">
    <location>
        <begin position="392"/>
        <end position="436"/>
    </location>
</feature>
<dbReference type="PANTHER" id="PTHR46380">
    <property type="entry name" value="CYCLIN-D-BINDING MYB-LIKE TRANSCRIPTION FACTOR 1"/>
    <property type="match status" value="1"/>
</dbReference>
<sequence>MEQQQDIGGAQALLSLGTKDAKHEEHDQQDATHTENHANSHHDEAEDDKSMAVQGEQLGPGEEHHRSDHESFEDKANQQLNDAVEAAVMRYVGGTLDNSESHEHDRHNGDAADGSNESQGPNTSGHGHGEGSKRRLNHEEIMSHIGDYQWDSFLEENVAADFEGPSPKRSRRRRSFVNGGDIDPDLPDLEGEPSEHDQLVHAAILGAGELAKQLSLPPTSNLHHQHQQQHQHSHRADGESAAINQLAHAASALSAKGRPRTSIKQKRPLRRPSALHSIHNQASTRDKYDHMSLESLVDQCANESLSWYHSQTSIPMSGPRAFAPTEISVMESFVDGYCRLNNLSRLDICRRVWASERTKDNFWECITKVLPYRSRASIYKHVRRQYHVFDIRAKWTAEEDELLKKLSQTSEANWKKIGETMNRMPEDCRDRWRNYIKCGENRASNKWSEEEERTLKNIVVEMITNDSNGDKPMSINWTLVSEKMNGVRSRIQCRYKWNKLLRRESLTRIELMDNDTKIWLINRLLESNFPNIESIDWDYILHLYHEFNKDAKNKDFLWTTTDFKVSFDKMKFTVKDHKNLSLHTILSKILSALYAETGSDDMVRNPQLAKQSKSHDVEEQAESIANAAVAAVSTGVNEEEAQQQEYSLWR</sequence>
<feature type="compositionally biased region" description="Acidic residues" evidence="4">
    <location>
        <begin position="182"/>
        <end position="192"/>
    </location>
</feature>
<evidence type="ECO:0000313" key="8">
    <source>
        <dbReference type="Proteomes" id="UP000244309"/>
    </source>
</evidence>
<dbReference type="VEuPathDB" id="FungiDB:CXQ85_002347"/>
<dbReference type="GO" id="GO:0003700">
    <property type="term" value="F:DNA-binding transcription factor activity"/>
    <property type="evidence" value="ECO:0007669"/>
    <property type="project" value="TreeGrafter"/>
</dbReference>
<evidence type="ECO:0000259" key="5">
    <source>
        <dbReference type="PROSITE" id="PS50090"/>
    </source>
</evidence>
<dbReference type="GeneID" id="37007678"/>
<organism evidence="7 8">
    <name type="scientific">Candidozyma haemuli</name>
    <dbReference type="NCBI Taxonomy" id="45357"/>
    <lineage>
        <taxon>Eukaryota</taxon>
        <taxon>Fungi</taxon>
        <taxon>Dikarya</taxon>
        <taxon>Ascomycota</taxon>
        <taxon>Saccharomycotina</taxon>
        <taxon>Pichiomycetes</taxon>
        <taxon>Metschnikowiaceae</taxon>
        <taxon>Candidozyma</taxon>
    </lineage>
</organism>
<dbReference type="CDD" id="cd00167">
    <property type="entry name" value="SANT"/>
    <property type="match status" value="2"/>
</dbReference>
<feature type="domain" description="HTH myb-type" evidence="6">
    <location>
        <begin position="476"/>
        <end position="505"/>
    </location>
</feature>
<feature type="domain" description="HTH myb-type" evidence="6">
    <location>
        <begin position="392"/>
        <end position="440"/>
    </location>
</feature>
<dbReference type="RefSeq" id="XP_025341493.1">
    <property type="nucleotide sequence ID" value="XM_025486028.1"/>
</dbReference>
<evidence type="ECO:0000256" key="3">
    <source>
        <dbReference type="ARBA" id="ARBA00023242"/>
    </source>
</evidence>
<protein>
    <recommendedName>
        <fullName evidence="9">DNA-binding protein REB1</fullName>
    </recommendedName>
</protein>
<dbReference type="InterPro" id="IPR051651">
    <property type="entry name" value="DMTF1_DNA-bind_reg"/>
</dbReference>
<feature type="compositionally biased region" description="Polar residues" evidence="4">
    <location>
        <begin position="115"/>
        <end position="125"/>
    </location>
</feature>
<evidence type="ECO:0000256" key="2">
    <source>
        <dbReference type="ARBA" id="ARBA00023125"/>
    </source>
</evidence>
<feature type="domain" description="Myb-like" evidence="5">
    <location>
        <begin position="439"/>
        <end position="501"/>
    </location>
</feature>
<accession>A0A2V1ATE2</accession>
<dbReference type="SUPFAM" id="SSF46689">
    <property type="entry name" value="Homeodomain-like"/>
    <property type="match status" value="2"/>
</dbReference>
<dbReference type="InterPro" id="IPR017930">
    <property type="entry name" value="Myb_dom"/>
</dbReference>
<evidence type="ECO:0000256" key="4">
    <source>
        <dbReference type="SAM" id="MobiDB-lite"/>
    </source>
</evidence>
<dbReference type="Gene3D" id="1.10.10.60">
    <property type="entry name" value="Homeodomain-like"/>
    <property type="match status" value="2"/>
</dbReference>
<name>A0A2V1ATE2_9ASCO</name>
<dbReference type="PROSITE" id="PS50090">
    <property type="entry name" value="MYB_LIKE"/>
    <property type="match status" value="2"/>
</dbReference>
<comment type="subcellular location">
    <subcellularLocation>
        <location evidence="1">Nucleus</location>
    </subcellularLocation>
</comment>
<proteinExistence type="predicted"/>
<dbReference type="STRING" id="45357.A0A2V1ATE2"/>
<feature type="region of interest" description="Disordered" evidence="4">
    <location>
        <begin position="1"/>
        <end position="134"/>
    </location>
</feature>
<feature type="compositionally biased region" description="Basic and acidic residues" evidence="4">
    <location>
        <begin position="61"/>
        <end position="76"/>
    </location>
</feature>
<keyword evidence="3" id="KW-0539">Nucleus</keyword>
<keyword evidence="2" id="KW-0238">DNA-binding</keyword>
<evidence type="ECO:0000313" key="7">
    <source>
        <dbReference type="EMBL" id="PVH20553.1"/>
    </source>
</evidence>
<dbReference type="OrthoDB" id="39591at2759"/>
<feature type="compositionally biased region" description="Basic and acidic residues" evidence="4">
    <location>
        <begin position="19"/>
        <end position="50"/>
    </location>
</feature>
<feature type="compositionally biased region" description="Basic residues" evidence="4">
    <location>
        <begin position="257"/>
        <end position="270"/>
    </location>
</feature>
<gene>
    <name evidence="7" type="ORF">CXQ85_002347</name>
</gene>
<comment type="caution">
    <text evidence="7">The sequence shown here is derived from an EMBL/GenBank/DDBJ whole genome shotgun (WGS) entry which is preliminary data.</text>
</comment>
<reference evidence="7 8" key="1">
    <citation type="submission" date="2017-12" db="EMBL/GenBank/DDBJ databases">
        <title>Genome Sequence of a Multidrug-Resistant Candida haemulonii Isolate from a Patient with Chronic Leg Ulcers in Israel.</title>
        <authorList>
            <person name="Chow N.A."/>
            <person name="Gade L."/>
            <person name="Batra D."/>
            <person name="Rowe L.A."/>
            <person name="Ben-Ami R."/>
            <person name="Loparev V.N."/>
            <person name="Litvintseva A.P."/>
        </authorList>
    </citation>
    <scope>NUCLEOTIDE SEQUENCE [LARGE SCALE GENOMIC DNA]</scope>
    <source>
        <strain evidence="7 8">B11899</strain>
    </source>
</reference>
<dbReference type="PROSITE" id="PS51294">
    <property type="entry name" value="HTH_MYB"/>
    <property type="match status" value="2"/>
</dbReference>
<keyword evidence="8" id="KW-1185">Reference proteome</keyword>
<dbReference type="SMART" id="SM00717">
    <property type="entry name" value="SANT"/>
    <property type="match status" value="2"/>
</dbReference>
<feature type="region of interest" description="Disordered" evidence="4">
    <location>
        <begin position="161"/>
        <end position="193"/>
    </location>
</feature>
<dbReference type="EMBL" id="PKFO01000003">
    <property type="protein sequence ID" value="PVH20553.1"/>
    <property type="molecule type" value="Genomic_DNA"/>
</dbReference>
<dbReference type="InterPro" id="IPR009057">
    <property type="entry name" value="Homeodomain-like_sf"/>
</dbReference>